<evidence type="ECO:0000256" key="3">
    <source>
        <dbReference type="SAM" id="MobiDB-lite"/>
    </source>
</evidence>
<keyword evidence="1" id="KW-0677">Repeat</keyword>
<feature type="compositionally biased region" description="Low complexity" evidence="3">
    <location>
        <begin position="40"/>
        <end position="51"/>
    </location>
</feature>
<feature type="compositionally biased region" description="Low complexity" evidence="3">
    <location>
        <begin position="495"/>
        <end position="513"/>
    </location>
</feature>
<reference evidence="5 6" key="1">
    <citation type="journal article" date="2024" name="Nat. Commun.">
        <title>Phylogenomics reveals the evolutionary origins of lichenization in chlorophyte algae.</title>
        <authorList>
            <person name="Puginier C."/>
            <person name="Libourel C."/>
            <person name="Otte J."/>
            <person name="Skaloud P."/>
            <person name="Haon M."/>
            <person name="Grisel S."/>
            <person name="Petersen M."/>
            <person name="Berrin J.G."/>
            <person name="Delaux P.M."/>
            <person name="Dal Grande F."/>
            <person name="Keller J."/>
        </authorList>
    </citation>
    <scope>NUCLEOTIDE SEQUENCE [LARGE SCALE GENOMIC DNA]</scope>
    <source>
        <strain evidence="5 6">SAG 2043</strain>
    </source>
</reference>
<dbReference type="EMBL" id="JALJOR010000004">
    <property type="protein sequence ID" value="KAK9818051.1"/>
    <property type="molecule type" value="Genomic_DNA"/>
</dbReference>
<feature type="repeat" description="Pumilio" evidence="2">
    <location>
        <begin position="858"/>
        <end position="900"/>
    </location>
</feature>
<organism evidence="5 6">
    <name type="scientific">[Myrmecia] bisecta</name>
    <dbReference type="NCBI Taxonomy" id="41462"/>
    <lineage>
        <taxon>Eukaryota</taxon>
        <taxon>Viridiplantae</taxon>
        <taxon>Chlorophyta</taxon>
        <taxon>core chlorophytes</taxon>
        <taxon>Trebouxiophyceae</taxon>
        <taxon>Trebouxiales</taxon>
        <taxon>Trebouxiaceae</taxon>
        <taxon>Myrmecia</taxon>
    </lineage>
</organism>
<dbReference type="PANTHER" id="PTHR12537">
    <property type="entry name" value="RNA BINDING PROTEIN PUMILIO-RELATED"/>
    <property type="match status" value="1"/>
</dbReference>
<feature type="region of interest" description="Disordered" evidence="3">
    <location>
        <begin position="1"/>
        <end position="69"/>
    </location>
</feature>
<feature type="region of interest" description="Disordered" evidence="3">
    <location>
        <begin position="951"/>
        <end position="987"/>
    </location>
</feature>
<dbReference type="GO" id="GO:0005737">
    <property type="term" value="C:cytoplasm"/>
    <property type="evidence" value="ECO:0007669"/>
    <property type="project" value="TreeGrafter"/>
</dbReference>
<feature type="compositionally biased region" description="Low complexity" evidence="3">
    <location>
        <begin position="461"/>
        <end position="475"/>
    </location>
</feature>
<feature type="repeat" description="Pumilio" evidence="2">
    <location>
        <begin position="786"/>
        <end position="821"/>
    </location>
</feature>
<dbReference type="CDD" id="cd07920">
    <property type="entry name" value="Pumilio"/>
    <property type="match status" value="1"/>
</dbReference>
<proteinExistence type="predicted"/>
<sequence>MGAGTAQAAHADGLANGQDTLPPDGPGITRTGSAPPLVPSASTSSVDSSNSLGFNLFASPTSEQRTGKERAVLASEDYLRFYYAHKNINPRLPPPIASRDSWRAKWLPRQGSADGFQEAAGVLSRSADSPFSGQGLPEGLSVALSLPVEPVAPFRPKQVQAHHLSADGWYGHDSSSHPGTPHSRASHHEDLQLANGHLSALSVGSTSSPRYTGAVGDPPSILQHQRSGGSLRQLQSGLSRTSSMDPAIPMPHSPALSAPRVKVERGPSKLASPQRRQPPMHGSEVQPSQPQLQPAQHPQQVPSVTPASPGQVPALNMFPLGMYIPPQVLPGQQAMPQHPGAMYPPGYIMPWMMPSFHPGMMPMFGAPPTSPFAATLQQTGATNSPPVAIPIPSFTPEQAAYYQRFMEAHQAATLAHQMGNPAAAAAAFAAVAASPFGGDAAAAATAATAATLASQQPGQASSNSNNNHMTNNNNNRAEDGEGDSRDGGAHRRMRSTASAVSISSLTTSSSHPASCREQGDHDRGRPQHDTRADRDHQRGGKRSDRFRNAGSRWDDRSSGSPPVSVLQNSVLEDFKSRKSRRYELKDIAGNAFDFCRDQHGSRFLQQKLETAKSEEITALFKELQPRLLALMTDVFGNYVVQKILEYGDASHHQMMADQLRSHVMTLALQMYGCRVIQKSLEVLSLKQQCEVARELEGHVMRCVRDQNGNHVIQKCIERIKPTDRISFIIQSVQTNMVALACHPYGCRGSVQTNMVALACHPYGCRVVQRVLEHCTDEAAKQSVLADSAKATLQLAQDQYGNYVIQHILEHGPASYRSEIIGKLQGRIVELSQHKFASNVVEKCLQHGSPAKRQLVVTELLGPEGDAGPLQAMMKDQFANYVVQKMLEVCDDAQRATALAQVQQHLAALKKLTYGKHIMARLEKLLAAGHAMQKDNAECLAPAALRGQSITAGEGGRQWRSANKYRSLPAGKQGLSSQSQLQVDAPAA</sequence>
<feature type="region of interest" description="Disordered" evidence="3">
    <location>
        <begin position="167"/>
        <end position="188"/>
    </location>
</feature>
<evidence type="ECO:0000259" key="4">
    <source>
        <dbReference type="PROSITE" id="PS50303"/>
    </source>
</evidence>
<feature type="domain" description="PUM-HD" evidence="4">
    <location>
        <begin position="566"/>
        <end position="925"/>
    </location>
</feature>
<dbReference type="Pfam" id="PF00806">
    <property type="entry name" value="PUF"/>
    <property type="match status" value="1"/>
</dbReference>
<dbReference type="InterPro" id="IPR033712">
    <property type="entry name" value="Pumilio_RNA-bd"/>
</dbReference>
<feature type="compositionally biased region" description="Basic and acidic residues" evidence="3">
    <location>
        <begin position="517"/>
        <end position="557"/>
    </location>
</feature>
<feature type="repeat" description="Pumilio" evidence="2">
    <location>
        <begin position="694"/>
        <end position="730"/>
    </location>
</feature>
<evidence type="ECO:0000313" key="5">
    <source>
        <dbReference type="EMBL" id="KAK9818051.1"/>
    </source>
</evidence>
<evidence type="ECO:0000256" key="1">
    <source>
        <dbReference type="ARBA" id="ARBA00022737"/>
    </source>
</evidence>
<accession>A0AAW1PWF4</accession>
<feature type="repeat" description="Pumilio" evidence="2">
    <location>
        <begin position="822"/>
        <end position="857"/>
    </location>
</feature>
<dbReference type="PROSITE" id="PS50302">
    <property type="entry name" value="PUM"/>
    <property type="match status" value="8"/>
</dbReference>
<dbReference type="GO" id="GO:0003729">
    <property type="term" value="F:mRNA binding"/>
    <property type="evidence" value="ECO:0007669"/>
    <property type="project" value="TreeGrafter"/>
</dbReference>
<dbReference type="Pfam" id="PF22493">
    <property type="entry name" value="PUF_NOP9"/>
    <property type="match status" value="1"/>
</dbReference>
<name>A0AAW1PWF4_9CHLO</name>
<dbReference type="InterPro" id="IPR016024">
    <property type="entry name" value="ARM-type_fold"/>
</dbReference>
<dbReference type="Proteomes" id="UP001489004">
    <property type="component" value="Unassembled WGS sequence"/>
</dbReference>
<comment type="caution">
    <text evidence="5">The sequence shown here is derived from an EMBL/GenBank/DDBJ whole genome shotgun (WGS) entry which is preliminary data.</text>
</comment>
<feature type="repeat" description="Pumilio" evidence="2">
    <location>
        <begin position="586"/>
        <end position="621"/>
    </location>
</feature>
<feature type="compositionally biased region" description="Polar residues" evidence="3">
    <location>
        <begin position="222"/>
        <end position="244"/>
    </location>
</feature>
<gene>
    <name evidence="5" type="ORF">WJX72_006325</name>
</gene>
<feature type="repeat" description="Pumilio" evidence="2">
    <location>
        <begin position="658"/>
        <end position="693"/>
    </location>
</feature>
<keyword evidence="6" id="KW-1185">Reference proteome</keyword>
<dbReference type="PROSITE" id="PS50303">
    <property type="entry name" value="PUM_HD"/>
    <property type="match status" value="1"/>
</dbReference>
<feature type="compositionally biased region" description="Low complexity" evidence="3">
    <location>
        <begin position="286"/>
        <end position="302"/>
    </location>
</feature>
<feature type="region of interest" description="Disordered" evidence="3">
    <location>
        <begin position="454"/>
        <end position="564"/>
    </location>
</feature>
<dbReference type="InterPro" id="IPR011989">
    <property type="entry name" value="ARM-like"/>
</dbReference>
<dbReference type="InterPro" id="IPR001313">
    <property type="entry name" value="Pumilio_RNA-bd_rpt"/>
</dbReference>
<dbReference type="Gene3D" id="1.25.10.10">
    <property type="entry name" value="Leucine-rich Repeat Variant"/>
    <property type="match status" value="2"/>
</dbReference>
<feature type="repeat" description="Pumilio" evidence="2">
    <location>
        <begin position="622"/>
        <end position="657"/>
    </location>
</feature>
<dbReference type="AlphaFoldDB" id="A0AAW1PWF4"/>
<dbReference type="SMART" id="SM00025">
    <property type="entry name" value="Pumilio"/>
    <property type="match status" value="8"/>
</dbReference>
<feature type="compositionally biased region" description="Basic and acidic residues" evidence="3">
    <location>
        <begin position="476"/>
        <end position="489"/>
    </location>
</feature>
<evidence type="ECO:0000313" key="6">
    <source>
        <dbReference type="Proteomes" id="UP001489004"/>
    </source>
</evidence>
<feature type="region of interest" description="Disordered" evidence="3">
    <location>
        <begin position="201"/>
        <end position="310"/>
    </location>
</feature>
<dbReference type="GO" id="GO:0010608">
    <property type="term" value="P:post-transcriptional regulation of gene expression"/>
    <property type="evidence" value="ECO:0007669"/>
    <property type="project" value="TreeGrafter"/>
</dbReference>
<dbReference type="PANTHER" id="PTHR12537:SF12">
    <property type="entry name" value="MATERNAL PROTEIN PUMILIO"/>
    <property type="match status" value="1"/>
</dbReference>
<evidence type="ECO:0000256" key="2">
    <source>
        <dbReference type="PROSITE-ProRule" id="PRU00317"/>
    </source>
</evidence>
<feature type="repeat" description="Pumilio" evidence="2">
    <location>
        <begin position="749"/>
        <end position="785"/>
    </location>
</feature>
<dbReference type="SUPFAM" id="SSF48371">
    <property type="entry name" value="ARM repeat"/>
    <property type="match status" value="2"/>
</dbReference>
<protein>
    <recommendedName>
        <fullName evidence="4">PUM-HD domain-containing protein</fullName>
    </recommendedName>
</protein>
<dbReference type="InterPro" id="IPR033133">
    <property type="entry name" value="PUM-HD"/>
</dbReference>